<dbReference type="Gene3D" id="3.30.930.30">
    <property type="match status" value="1"/>
</dbReference>
<dbReference type="RefSeq" id="WP_142083998.1">
    <property type="nucleotide sequence ID" value="NZ_VFPT01000001.1"/>
</dbReference>
<dbReference type="AlphaFoldDB" id="A0A543KIJ6"/>
<dbReference type="CDD" id="cd17242">
    <property type="entry name" value="MobM_relaxase"/>
    <property type="match status" value="1"/>
</dbReference>
<evidence type="ECO:0000313" key="3">
    <source>
        <dbReference type="EMBL" id="TQM94901.1"/>
    </source>
</evidence>
<organism evidence="3 4">
    <name type="scientific">Roseinatronobacter monicus</name>
    <dbReference type="NCBI Taxonomy" id="393481"/>
    <lineage>
        <taxon>Bacteria</taxon>
        <taxon>Pseudomonadati</taxon>
        <taxon>Pseudomonadota</taxon>
        <taxon>Alphaproteobacteria</taxon>
        <taxon>Rhodobacterales</taxon>
        <taxon>Paracoccaceae</taxon>
        <taxon>Roseinatronobacter</taxon>
    </lineage>
</organism>
<sequence>MSTAVSLRFGPGGTGQTNHDLRIGPQPAYVDQSRSHLNRLIVEYQDRTWLRSEWQRIREENGITRKIRKDQCLDYAGIITFGHQAQAIFEQLDETTQDVAYLEVVEAIAARLNTTVTGLVVHCDETAPHAHFKLLGIDYNGRPLSHKLKRGMLASFQTIAAELIARHAPEITRGKRKLERIADGDPLWKIVNRSVAELHRDLPFEYAEKTAELEAKISQLTSKLDKNERLAARALEKVAANEGRAEQAEKNAEIYERRALAARQELESAQRTLNNLHDCSRATIKKEEERLKLLREEQALAQNEARKARTQAAERLEAIKQTGTDLTTREHAIAKTEAVLVKREEWVARGAKNLQSALEKVIDGTHDREITEAEMPTDPGKAAVLRKFAPNGRPTRGWRAKFWSLHYSNTGAPVSEQHLPVKIRDSLVLRFTRFADKAG</sequence>
<dbReference type="Proteomes" id="UP000320582">
    <property type="component" value="Unassembled WGS sequence"/>
</dbReference>
<dbReference type="GO" id="GO:0003677">
    <property type="term" value="F:DNA binding"/>
    <property type="evidence" value="ECO:0007669"/>
    <property type="project" value="InterPro"/>
</dbReference>
<evidence type="ECO:0000313" key="4">
    <source>
        <dbReference type="Proteomes" id="UP000320582"/>
    </source>
</evidence>
<dbReference type="InterPro" id="IPR001668">
    <property type="entry name" value="Mob_Pre"/>
</dbReference>
<accession>A0A543KIJ6</accession>
<dbReference type="Pfam" id="PF01076">
    <property type="entry name" value="Mob_Pre"/>
    <property type="match status" value="1"/>
</dbReference>
<reference evidence="3 4" key="1">
    <citation type="submission" date="2019-06" db="EMBL/GenBank/DDBJ databases">
        <title>Genomic Encyclopedia of Archaeal and Bacterial Type Strains, Phase II (KMG-II): from individual species to whole genera.</title>
        <authorList>
            <person name="Goeker M."/>
        </authorList>
    </citation>
    <scope>NUCLEOTIDE SEQUENCE [LARGE SCALE GENOMIC DNA]</scope>
    <source>
        <strain evidence="3 4">DSM 18423</strain>
    </source>
</reference>
<gene>
    <name evidence="3" type="ORF">BD293_3592</name>
</gene>
<dbReference type="EMBL" id="VFPT01000001">
    <property type="protein sequence ID" value="TQM94901.1"/>
    <property type="molecule type" value="Genomic_DNA"/>
</dbReference>
<proteinExistence type="predicted"/>
<keyword evidence="4" id="KW-1185">Reference proteome</keyword>
<dbReference type="GO" id="GO:0006310">
    <property type="term" value="P:DNA recombination"/>
    <property type="evidence" value="ECO:0007669"/>
    <property type="project" value="InterPro"/>
</dbReference>
<name>A0A543KIJ6_9RHOB</name>
<dbReference type="OrthoDB" id="7769439at2"/>
<evidence type="ECO:0000256" key="2">
    <source>
        <dbReference type="SAM" id="MobiDB-lite"/>
    </source>
</evidence>
<protein>
    <submittedName>
        <fullName evidence="3">Plasmid recombination enzyme</fullName>
    </submittedName>
</protein>
<feature type="coiled-coil region" evidence="1">
    <location>
        <begin position="210"/>
        <end position="311"/>
    </location>
</feature>
<feature type="region of interest" description="Disordered" evidence="2">
    <location>
        <begin position="1"/>
        <end position="20"/>
    </location>
</feature>
<evidence type="ECO:0000256" key="1">
    <source>
        <dbReference type="SAM" id="Coils"/>
    </source>
</evidence>
<keyword evidence="1" id="KW-0175">Coiled coil</keyword>
<comment type="caution">
    <text evidence="3">The sequence shown here is derived from an EMBL/GenBank/DDBJ whole genome shotgun (WGS) entry which is preliminary data.</text>
</comment>